<reference evidence="2" key="1">
    <citation type="journal article" date="2021" name="J Fungi (Basel)">
        <title>Virulence traits and population genomics of the black yeast Aureobasidium melanogenum.</title>
        <authorList>
            <person name="Cernosa A."/>
            <person name="Sun X."/>
            <person name="Gostincar C."/>
            <person name="Fang C."/>
            <person name="Gunde-Cimerman N."/>
            <person name="Song Z."/>
        </authorList>
    </citation>
    <scope>NUCLEOTIDE SEQUENCE</scope>
    <source>
        <strain evidence="2">EXF-9911</strain>
    </source>
</reference>
<accession>A0A9P8J765</accession>
<proteinExistence type="predicted"/>
<dbReference type="EMBL" id="JAHFXF010000412">
    <property type="protein sequence ID" value="KAG9688252.1"/>
    <property type="molecule type" value="Genomic_DNA"/>
</dbReference>
<feature type="region of interest" description="Disordered" evidence="1">
    <location>
        <begin position="87"/>
        <end position="108"/>
    </location>
</feature>
<feature type="non-terminal residue" evidence="2">
    <location>
        <position position="1"/>
    </location>
</feature>
<reference evidence="2" key="2">
    <citation type="submission" date="2021-08" db="EMBL/GenBank/DDBJ databases">
        <authorList>
            <person name="Gostincar C."/>
            <person name="Sun X."/>
            <person name="Song Z."/>
            <person name="Gunde-Cimerman N."/>
        </authorList>
    </citation>
    <scope>NUCLEOTIDE SEQUENCE</scope>
    <source>
        <strain evidence="2">EXF-9911</strain>
    </source>
</reference>
<gene>
    <name evidence="2" type="ORF">KCU76_g9749</name>
</gene>
<evidence type="ECO:0000256" key="1">
    <source>
        <dbReference type="SAM" id="MobiDB-lite"/>
    </source>
</evidence>
<evidence type="ECO:0000313" key="2">
    <source>
        <dbReference type="EMBL" id="KAG9688252.1"/>
    </source>
</evidence>
<dbReference type="AlphaFoldDB" id="A0A9P8J765"/>
<protein>
    <submittedName>
        <fullName evidence="2">Uncharacterized protein</fullName>
    </submittedName>
</protein>
<dbReference type="OrthoDB" id="3896901at2759"/>
<organism evidence="2 3">
    <name type="scientific">Aureobasidium melanogenum</name>
    <name type="common">Aureobasidium pullulans var. melanogenum</name>
    <dbReference type="NCBI Taxonomy" id="46634"/>
    <lineage>
        <taxon>Eukaryota</taxon>
        <taxon>Fungi</taxon>
        <taxon>Dikarya</taxon>
        <taxon>Ascomycota</taxon>
        <taxon>Pezizomycotina</taxon>
        <taxon>Dothideomycetes</taxon>
        <taxon>Dothideomycetidae</taxon>
        <taxon>Dothideales</taxon>
        <taxon>Saccotheciaceae</taxon>
        <taxon>Aureobasidium</taxon>
    </lineage>
</organism>
<dbReference type="Proteomes" id="UP000779574">
    <property type="component" value="Unassembled WGS sequence"/>
</dbReference>
<name>A0A9P8J765_AURME</name>
<evidence type="ECO:0000313" key="3">
    <source>
        <dbReference type="Proteomes" id="UP000779574"/>
    </source>
</evidence>
<comment type="caution">
    <text evidence="2">The sequence shown here is derived from an EMBL/GenBank/DDBJ whole genome shotgun (WGS) entry which is preliminary data.</text>
</comment>
<sequence length="218" mass="24349">MSSDTSESTLASEALPAAVLDPGACWVASEDLSSMVFQTAHLQRITDSWASYVPLVYGETLMKRDLKECQDTVNSLRNTLESLEVKAARTSHSDTGDVTDNSYATPEDQEAKAAKEAKSAATMEFLFLTGIGKIVEIEILRLCNLKGTYWDLTHKQWFVEEASEGTFGKAIKKALDEDSDPLADFETKVKGHFKRQMLERATNDFKRELQKQYEEYGG</sequence>